<keyword evidence="8" id="KW-0436">Ligase</keyword>
<dbReference type="NCBIfam" id="TIGR01496">
    <property type="entry name" value="DHPS"/>
    <property type="match status" value="1"/>
</dbReference>
<dbReference type="InterPro" id="IPR018109">
    <property type="entry name" value="Folylpolyglutamate_synth_CS"/>
</dbReference>
<dbReference type="GO" id="GO:0046656">
    <property type="term" value="P:folic acid biosynthetic process"/>
    <property type="evidence" value="ECO:0007669"/>
    <property type="project" value="UniProtKB-KW"/>
</dbReference>
<dbReference type="InterPro" id="IPR006390">
    <property type="entry name" value="DHP_synth_dom"/>
</dbReference>
<evidence type="ECO:0000256" key="4">
    <source>
        <dbReference type="ARBA" id="ARBA00005150"/>
    </source>
</evidence>
<dbReference type="RefSeq" id="WP_142444032.1">
    <property type="nucleotide sequence ID" value="NZ_SESI01000003.1"/>
</dbReference>
<feature type="domain" description="Pterin-binding" evidence="20">
    <location>
        <begin position="585"/>
        <end position="835"/>
    </location>
</feature>
<keyword evidence="9 21" id="KW-0808">Transferase</keyword>
<evidence type="ECO:0000256" key="9">
    <source>
        <dbReference type="ARBA" id="ARBA00022679"/>
    </source>
</evidence>
<dbReference type="SUPFAM" id="SSF51717">
    <property type="entry name" value="Dihydropteroate synthetase-like"/>
    <property type="match status" value="1"/>
</dbReference>
<evidence type="ECO:0000256" key="17">
    <source>
        <dbReference type="ARBA" id="ARBA00057011"/>
    </source>
</evidence>
<keyword evidence="15" id="KW-0511">Multifunctional enzyme</keyword>
<dbReference type="Gene3D" id="3.20.20.20">
    <property type="entry name" value="Dihydropteroate synthase-like"/>
    <property type="match status" value="1"/>
</dbReference>
<comment type="caution">
    <text evidence="21">The sequence shown here is derived from an EMBL/GenBank/DDBJ whole genome shotgun (WGS) entry which is preliminary data.</text>
</comment>
<dbReference type="FunFam" id="3.40.1190.10:FF:000011">
    <property type="entry name" value="Folylpolyglutamate synthase/dihydrofolate synthase"/>
    <property type="match status" value="1"/>
</dbReference>
<dbReference type="PROSITE" id="PS00793">
    <property type="entry name" value="DHPS_2"/>
    <property type="match status" value="1"/>
</dbReference>
<comment type="cofactor">
    <cofactor evidence="2">
        <name>Mg(2+)</name>
        <dbReference type="ChEBI" id="CHEBI:18420"/>
    </cofactor>
</comment>
<dbReference type="AlphaFoldDB" id="A0A544QLI4"/>
<evidence type="ECO:0000256" key="1">
    <source>
        <dbReference type="ARBA" id="ARBA00000012"/>
    </source>
</evidence>
<dbReference type="Pfam" id="PF02875">
    <property type="entry name" value="Mur_ligase_C"/>
    <property type="match status" value="1"/>
</dbReference>
<dbReference type="GO" id="GO:0004326">
    <property type="term" value="F:tetrahydrofolylpolyglutamate synthase activity"/>
    <property type="evidence" value="ECO:0007669"/>
    <property type="project" value="UniProtKB-EC"/>
</dbReference>
<keyword evidence="13" id="KW-0460">Magnesium</keyword>
<dbReference type="EMBL" id="SESI01000003">
    <property type="protein sequence ID" value="TQQ79442.1"/>
    <property type="molecule type" value="Genomic_DNA"/>
</dbReference>
<evidence type="ECO:0000256" key="10">
    <source>
        <dbReference type="ARBA" id="ARBA00022723"/>
    </source>
</evidence>
<dbReference type="Pfam" id="PF00809">
    <property type="entry name" value="Pterin_bind"/>
    <property type="match status" value="1"/>
</dbReference>
<organism evidence="21 22">
    <name type="scientific">Halonotius roseus</name>
    <dbReference type="NCBI Taxonomy" id="2511997"/>
    <lineage>
        <taxon>Archaea</taxon>
        <taxon>Methanobacteriati</taxon>
        <taxon>Methanobacteriota</taxon>
        <taxon>Stenosarchaea group</taxon>
        <taxon>Halobacteria</taxon>
        <taxon>Halobacteriales</taxon>
        <taxon>Haloferacaceae</taxon>
        <taxon>Halonotius</taxon>
    </lineage>
</organism>
<dbReference type="SUPFAM" id="SSF53623">
    <property type="entry name" value="MurD-like peptide ligases, catalytic domain"/>
    <property type="match status" value="1"/>
</dbReference>
<proteinExistence type="inferred from homology"/>
<name>A0A544QLI4_9EURY</name>
<comment type="similarity">
    <text evidence="18">In the N-terminal section; belongs to the folylpolyglutamate synthase family.</text>
</comment>
<evidence type="ECO:0000313" key="21">
    <source>
        <dbReference type="EMBL" id="TQQ79442.1"/>
    </source>
</evidence>
<comment type="similarity">
    <text evidence="5">In the C-terminal section; belongs to the DHPS family.</text>
</comment>
<dbReference type="GO" id="GO:0046654">
    <property type="term" value="P:tetrahydrofolate biosynthetic process"/>
    <property type="evidence" value="ECO:0007669"/>
    <property type="project" value="TreeGrafter"/>
</dbReference>
<dbReference type="EC" id="6.3.2.17" evidence="7"/>
<evidence type="ECO:0000256" key="14">
    <source>
        <dbReference type="ARBA" id="ARBA00022909"/>
    </source>
</evidence>
<dbReference type="InterPro" id="IPR013221">
    <property type="entry name" value="Mur_ligase_cen"/>
</dbReference>
<comment type="catalytic activity">
    <reaction evidence="1">
        <text>(7,8-dihydropterin-6-yl)methyl diphosphate + 4-aminobenzoate = 7,8-dihydropteroate + diphosphate</text>
        <dbReference type="Rhea" id="RHEA:19949"/>
        <dbReference type="ChEBI" id="CHEBI:17836"/>
        <dbReference type="ChEBI" id="CHEBI:17839"/>
        <dbReference type="ChEBI" id="CHEBI:33019"/>
        <dbReference type="ChEBI" id="CHEBI:72950"/>
        <dbReference type="EC" id="2.5.1.15"/>
    </reaction>
</comment>
<comment type="pathway">
    <text evidence="3">Cofactor biosynthesis; tetrahydrofolate biosynthesis; 7,8-dihydrofolate from 2-amino-4-hydroxy-6-hydroxymethyl-7,8-dihydropteridine diphosphate and 4-aminobenzoate: step 1/2.</text>
</comment>
<dbReference type="CDD" id="cd00739">
    <property type="entry name" value="DHPS"/>
    <property type="match status" value="1"/>
</dbReference>
<protein>
    <recommendedName>
        <fullName evidence="19">Probable bifunctional folylpolyglutamate synthase/dihydropteroate synthase</fullName>
        <ecNumber evidence="6">2.5.1.15</ecNumber>
        <ecNumber evidence="7">6.3.2.17</ecNumber>
    </recommendedName>
</protein>
<evidence type="ECO:0000256" key="7">
    <source>
        <dbReference type="ARBA" id="ARBA00013025"/>
    </source>
</evidence>
<dbReference type="Pfam" id="PF08245">
    <property type="entry name" value="Mur_ligase_M"/>
    <property type="match status" value="1"/>
</dbReference>
<evidence type="ECO:0000256" key="5">
    <source>
        <dbReference type="ARBA" id="ARBA00009951"/>
    </source>
</evidence>
<evidence type="ECO:0000256" key="3">
    <source>
        <dbReference type="ARBA" id="ARBA00004763"/>
    </source>
</evidence>
<comment type="pathway">
    <text evidence="4">Cofactor biosynthesis; tetrahydrofolylpolyglutamate biosynthesis.</text>
</comment>
<dbReference type="Gene3D" id="3.40.1190.10">
    <property type="entry name" value="Mur-like, catalytic domain"/>
    <property type="match status" value="1"/>
</dbReference>
<evidence type="ECO:0000259" key="20">
    <source>
        <dbReference type="PROSITE" id="PS50972"/>
    </source>
</evidence>
<keyword evidence="14" id="KW-0289">Folate biosynthesis</keyword>
<evidence type="ECO:0000313" key="22">
    <source>
        <dbReference type="Proteomes" id="UP000315385"/>
    </source>
</evidence>
<dbReference type="InterPro" id="IPR045031">
    <property type="entry name" value="DHP_synth-like"/>
</dbReference>
<dbReference type="OrthoDB" id="75177at2157"/>
<dbReference type="InterPro" id="IPR000489">
    <property type="entry name" value="Pterin-binding_dom"/>
</dbReference>
<reference evidence="21 22" key="1">
    <citation type="submission" date="2019-02" db="EMBL/GenBank/DDBJ databases">
        <title>Halonotius sp. a new haloqrchaeon isolated from saline water.</title>
        <authorList>
            <person name="Duran-Viseras A."/>
            <person name="Sanchez-Porro C."/>
            <person name="Ventosa A."/>
        </authorList>
    </citation>
    <scope>NUCLEOTIDE SEQUENCE [LARGE SCALE GENOMIC DNA]</scope>
    <source>
        <strain evidence="21 22">F9-27</strain>
    </source>
</reference>
<dbReference type="EC" id="2.5.1.15" evidence="6"/>
<keyword evidence="12" id="KW-0067">ATP-binding</keyword>
<evidence type="ECO:0000256" key="16">
    <source>
        <dbReference type="ARBA" id="ARBA00047493"/>
    </source>
</evidence>
<accession>A0A544QLI4</accession>
<dbReference type="PROSITE" id="PS50972">
    <property type="entry name" value="PTERIN_BINDING"/>
    <property type="match status" value="1"/>
</dbReference>
<dbReference type="FunFam" id="3.20.20.20:FF:000006">
    <property type="entry name" value="Dihydropteroate synthase"/>
    <property type="match status" value="1"/>
</dbReference>
<sequence length="848" mass="89576">MEYHEAVDFLFDLRRFQVRPGIESAAALRSELDDPGGDIRFVQVAGSNGKGSTAKLTESVLREAGLSVGLYTSPHLETLNERIQVDGRPITDRAITEFVERVKPWLIDRAADGEPLTFFEVITLLGIWYFDRQDVDVAVLEVGLGGEFDATSVVDPVASCVTTVSLEHTSVLGDTIEEIATTKAKVAPSDGTPLVTGAGGDALDALAADAGDVLTVGTDGSTDVTVSYDGRVTTTESQISVMMPGADTDDSGVSHPAAFANGLDLSARLALLGEHQALNAGIATTLAGQVVDSFDRGADDTPASLDTDTLQRGLRNAHWPGRFEVLETGPLTIFDGAHNADAIARVAETLSTFEYDDLHVVFGAMHDKSHAEMVAALPTHDSVVTCRPNLDRAEDPAVLARCFENEGIDSVTAGEAVADAISEAKNRVGPNDCLLVTGSLFAVGEARSAVTRLDIPKRVDDTETATEVLNGIHVTATDIEASREDTVHRTIATRVDDRQAAVLRERFPALGGDCVSSGVTTPGERHEIVLSGTLAEFRALTTELEECGVGLPAIAADLRERLGLTESGDASSEPAEPRRPWEDGTAVMGVLNVTPDSFYDGGDFFDREAAIEGAETLVEEGADIIDIGGESTRPGAEPVSVDAEIDRVVPVIEAIADLDVSISIDTRKPEVAEAALNAGADIVNDVTGLDDSAMRELVADREVPVILMHSIDAPVVSGKEIDYDDVVEDVLGVLNERLLLAEKAGIPRERIIVDPGLGFGKTSAESFELLDRLGEFAALGCPVLIGHSRKSMFGEIDSAPADRLEATVAATALAAERGADIVRVHDVAENRDAVDVAAALDDPGSVGR</sequence>
<keyword evidence="11" id="KW-0547">Nucleotide-binding</keyword>
<comment type="catalytic activity">
    <reaction evidence="16">
        <text>(6S)-5,6,7,8-tetrahydrofolyl-(gamma-L-Glu)(n) + L-glutamate + ATP = (6S)-5,6,7,8-tetrahydrofolyl-(gamma-L-Glu)(n+1) + ADP + phosphate + H(+)</text>
        <dbReference type="Rhea" id="RHEA:10580"/>
        <dbReference type="Rhea" id="RHEA-COMP:14738"/>
        <dbReference type="Rhea" id="RHEA-COMP:14740"/>
        <dbReference type="ChEBI" id="CHEBI:15378"/>
        <dbReference type="ChEBI" id="CHEBI:29985"/>
        <dbReference type="ChEBI" id="CHEBI:30616"/>
        <dbReference type="ChEBI" id="CHEBI:43474"/>
        <dbReference type="ChEBI" id="CHEBI:141005"/>
        <dbReference type="ChEBI" id="CHEBI:456216"/>
        <dbReference type="EC" id="6.3.2.17"/>
    </reaction>
</comment>
<dbReference type="InterPro" id="IPR011005">
    <property type="entry name" value="Dihydropteroate_synth-like_sf"/>
</dbReference>
<dbReference type="PANTHER" id="PTHR20941">
    <property type="entry name" value="FOLATE SYNTHESIS PROTEINS"/>
    <property type="match status" value="1"/>
</dbReference>
<evidence type="ECO:0000256" key="2">
    <source>
        <dbReference type="ARBA" id="ARBA00001946"/>
    </source>
</evidence>
<dbReference type="PANTHER" id="PTHR20941:SF1">
    <property type="entry name" value="FOLIC ACID SYNTHESIS PROTEIN FOL1"/>
    <property type="match status" value="1"/>
</dbReference>
<dbReference type="InterPro" id="IPR001645">
    <property type="entry name" value="Folylpolyglutamate_synth"/>
</dbReference>
<evidence type="ECO:0000256" key="18">
    <source>
        <dbReference type="ARBA" id="ARBA00060901"/>
    </source>
</evidence>
<evidence type="ECO:0000256" key="19">
    <source>
        <dbReference type="ARBA" id="ARBA00068433"/>
    </source>
</evidence>
<evidence type="ECO:0000256" key="12">
    <source>
        <dbReference type="ARBA" id="ARBA00022840"/>
    </source>
</evidence>
<dbReference type="PROSITE" id="PS00792">
    <property type="entry name" value="DHPS_1"/>
    <property type="match status" value="1"/>
</dbReference>
<dbReference type="InterPro" id="IPR036565">
    <property type="entry name" value="Mur-like_cat_sf"/>
</dbReference>
<gene>
    <name evidence="21" type="primary">folP</name>
    <name evidence="21" type="ORF">EWF95_10505</name>
</gene>
<evidence type="ECO:0000256" key="11">
    <source>
        <dbReference type="ARBA" id="ARBA00022741"/>
    </source>
</evidence>
<dbReference type="Proteomes" id="UP000315385">
    <property type="component" value="Unassembled WGS sequence"/>
</dbReference>
<dbReference type="InterPro" id="IPR036615">
    <property type="entry name" value="Mur_ligase_C_dom_sf"/>
</dbReference>
<dbReference type="GO" id="GO:0005524">
    <property type="term" value="F:ATP binding"/>
    <property type="evidence" value="ECO:0007669"/>
    <property type="project" value="UniProtKB-KW"/>
</dbReference>
<keyword evidence="10" id="KW-0479">Metal-binding</keyword>
<comment type="function">
    <text evidence="17">Can complement an H.volcanii mutant strain that is thymidine auxotroph because it lacks the two dihydrofolate reductase genes encoded by hdrA and hdrB.</text>
</comment>
<dbReference type="GO" id="GO:0004156">
    <property type="term" value="F:dihydropteroate synthase activity"/>
    <property type="evidence" value="ECO:0007669"/>
    <property type="project" value="UniProtKB-EC"/>
</dbReference>
<evidence type="ECO:0000256" key="8">
    <source>
        <dbReference type="ARBA" id="ARBA00022598"/>
    </source>
</evidence>
<keyword evidence="22" id="KW-1185">Reference proteome</keyword>
<dbReference type="SUPFAM" id="SSF53244">
    <property type="entry name" value="MurD-like peptide ligases, peptide-binding domain"/>
    <property type="match status" value="1"/>
</dbReference>
<dbReference type="InterPro" id="IPR004101">
    <property type="entry name" value="Mur_ligase_C"/>
</dbReference>
<dbReference type="PROSITE" id="PS01012">
    <property type="entry name" value="FOLYLPOLYGLU_SYNT_2"/>
    <property type="match status" value="1"/>
</dbReference>
<evidence type="ECO:0000256" key="13">
    <source>
        <dbReference type="ARBA" id="ARBA00022842"/>
    </source>
</evidence>
<dbReference type="Gene3D" id="3.90.190.20">
    <property type="entry name" value="Mur ligase, C-terminal domain"/>
    <property type="match status" value="1"/>
</dbReference>
<dbReference type="NCBIfam" id="TIGR01499">
    <property type="entry name" value="folC"/>
    <property type="match status" value="1"/>
</dbReference>
<evidence type="ECO:0000256" key="15">
    <source>
        <dbReference type="ARBA" id="ARBA00023268"/>
    </source>
</evidence>
<evidence type="ECO:0000256" key="6">
    <source>
        <dbReference type="ARBA" id="ARBA00012458"/>
    </source>
</evidence>
<dbReference type="GO" id="GO:0046872">
    <property type="term" value="F:metal ion binding"/>
    <property type="evidence" value="ECO:0007669"/>
    <property type="project" value="UniProtKB-KW"/>
</dbReference>